<evidence type="ECO:0000256" key="1">
    <source>
        <dbReference type="SAM" id="Phobius"/>
    </source>
</evidence>
<name>A0A974DCJ6_XENLA</name>
<evidence type="ECO:0000313" key="3">
    <source>
        <dbReference type="Proteomes" id="UP000694892"/>
    </source>
</evidence>
<keyword evidence="1" id="KW-0472">Membrane</keyword>
<proteinExistence type="predicted"/>
<organism evidence="2 3">
    <name type="scientific">Xenopus laevis</name>
    <name type="common">African clawed frog</name>
    <dbReference type="NCBI Taxonomy" id="8355"/>
    <lineage>
        <taxon>Eukaryota</taxon>
        <taxon>Metazoa</taxon>
        <taxon>Chordata</taxon>
        <taxon>Craniata</taxon>
        <taxon>Vertebrata</taxon>
        <taxon>Euteleostomi</taxon>
        <taxon>Amphibia</taxon>
        <taxon>Batrachia</taxon>
        <taxon>Anura</taxon>
        <taxon>Pipoidea</taxon>
        <taxon>Pipidae</taxon>
        <taxon>Xenopodinae</taxon>
        <taxon>Xenopus</taxon>
        <taxon>Xenopus</taxon>
    </lineage>
</organism>
<sequence>MHMGDVAKIHMQAAGLIPKRFAFWNKCDILDIVLLPFTCLLYCYICCDHLVKLLLFVVLSLDGSMLSSMPSPRTIYLYCVMYHIYLYK</sequence>
<reference evidence="3" key="1">
    <citation type="journal article" date="2016" name="Nature">
        <title>Genome evolution in the allotetraploid frog Xenopus laevis.</title>
        <authorList>
            <person name="Session A.M."/>
            <person name="Uno Y."/>
            <person name="Kwon T."/>
            <person name="Chapman J.A."/>
            <person name="Toyoda A."/>
            <person name="Takahashi S."/>
            <person name="Fukui A."/>
            <person name="Hikosaka A."/>
            <person name="Suzuki A."/>
            <person name="Kondo M."/>
            <person name="van Heeringen S.J."/>
            <person name="Quigley I."/>
            <person name="Heinz S."/>
            <person name="Ogino H."/>
            <person name="Ochi H."/>
            <person name="Hellsten U."/>
            <person name="Lyons J.B."/>
            <person name="Simakov O."/>
            <person name="Putnam N."/>
            <person name="Stites J."/>
            <person name="Kuroki Y."/>
            <person name="Tanaka T."/>
            <person name="Michiue T."/>
            <person name="Watanabe M."/>
            <person name="Bogdanovic O."/>
            <person name="Lister R."/>
            <person name="Georgiou G."/>
            <person name="Paranjpe S.S."/>
            <person name="van Kruijsbergen I."/>
            <person name="Shu S."/>
            <person name="Carlson J."/>
            <person name="Kinoshita T."/>
            <person name="Ohta Y."/>
            <person name="Mawaribuchi S."/>
            <person name="Jenkins J."/>
            <person name="Grimwood J."/>
            <person name="Schmutz J."/>
            <person name="Mitros T."/>
            <person name="Mozaffari S.V."/>
            <person name="Suzuki Y."/>
            <person name="Haramoto Y."/>
            <person name="Yamamoto T.S."/>
            <person name="Takagi C."/>
            <person name="Heald R."/>
            <person name="Miller K."/>
            <person name="Haudenschild C."/>
            <person name="Kitzman J."/>
            <person name="Nakayama T."/>
            <person name="Izutsu Y."/>
            <person name="Robert J."/>
            <person name="Fortriede J."/>
            <person name="Burns K."/>
            <person name="Lotay V."/>
            <person name="Karimi K."/>
            <person name="Yasuoka Y."/>
            <person name="Dichmann D.S."/>
            <person name="Flajnik M.F."/>
            <person name="Houston D.W."/>
            <person name="Shendure J."/>
            <person name="DuPasquier L."/>
            <person name="Vize P.D."/>
            <person name="Zorn A.M."/>
            <person name="Ito M."/>
            <person name="Marcotte E.M."/>
            <person name="Wallingford J.B."/>
            <person name="Ito Y."/>
            <person name="Asashima M."/>
            <person name="Ueno N."/>
            <person name="Matsuda Y."/>
            <person name="Veenstra G.J."/>
            <person name="Fujiyama A."/>
            <person name="Harland R.M."/>
            <person name="Taira M."/>
            <person name="Rokhsar D.S."/>
        </authorList>
    </citation>
    <scope>NUCLEOTIDE SEQUENCE [LARGE SCALE GENOMIC DNA]</scope>
    <source>
        <strain evidence="3">J</strain>
    </source>
</reference>
<protein>
    <submittedName>
        <fullName evidence="2">Uncharacterized protein</fullName>
    </submittedName>
</protein>
<dbReference type="Proteomes" id="UP000694892">
    <property type="component" value="Chromosome 3L"/>
</dbReference>
<gene>
    <name evidence="2" type="ORF">XELAEV_18017907mg</name>
</gene>
<dbReference type="AlphaFoldDB" id="A0A974DCJ6"/>
<keyword evidence="1" id="KW-1133">Transmembrane helix</keyword>
<accession>A0A974DCJ6</accession>
<feature type="transmembrane region" description="Helical" evidence="1">
    <location>
        <begin position="29"/>
        <end position="51"/>
    </location>
</feature>
<keyword evidence="1" id="KW-0812">Transmembrane</keyword>
<dbReference type="EMBL" id="CM004470">
    <property type="protein sequence ID" value="OCT89287.1"/>
    <property type="molecule type" value="Genomic_DNA"/>
</dbReference>
<evidence type="ECO:0000313" key="2">
    <source>
        <dbReference type="EMBL" id="OCT89287.1"/>
    </source>
</evidence>